<reference evidence="5" key="1">
    <citation type="submission" date="2023-03" db="EMBL/GenBank/DDBJ databases">
        <authorList>
            <person name="Julca I."/>
        </authorList>
    </citation>
    <scope>NUCLEOTIDE SEQUENCE</scope>
</reference>
<dbReference type="InterPro" id="IPR002110">
    <property type="entry name" value="Ankyrin_rpt"/>
</dbReference>
<keyword evidence="2 3" id="KW-0040">ANK repeat</keyword>
<evidence type="ECO:0000256" key="3">
    <source>
        <dbReference type="PROSITE-ProRule" id="PRU00023"/>
    </source>
</evidence>
<keyword evidence="6" id="KW-1185">Reference proteome</keyword>
<feature type="repeat" description="ANK" evidence="3">
    <location>
        <begin position="95"/>
        <end position="120"/>
    </location>
</feature>
<keyword evidence="1" id="KW-0677">Repeat</keyword>
<keyword evidence="4" id="KW-0472">Membrane</keyword>
<dbReference type="AlphaFoldDB" id="A0AAV1CDP7"/>
<evidence type="ECO:0000313" key="5">
    <source>
        <dbReference type="EMBL" id="CAI9093761.1"/>
    </source>
</evidence>
<dbReference type="GO" id="GO:0005886">
    <property type="term" value="C:plasma membrane"/>
    <property type="evidence" value="ECO:0007669"/>
    <property type="project" value="TreeGrafter"/>
</dbReference>
<gene>
    <name evidence="5" type="ORF">OLC1_LOCUS5091</name>
</gene>
<protein>
    <submittedName>
        <fullName evidence="5">OLC1v1029322C1</fullName>
    </submittedName>
</protein>
<dbReference type="Gene3D" id="1.25.40.20">
    <property type="entry name" value="Ankyrin repeat-containing domain"/>
    <property type="match status" value="1"/>
</dbReference>
<keyword evidence="4" id="KW-0812">Transmembrane</keyword>
<organism evidence="5 6">
    <name type="scientific">Oldenlandia corymbosa var. corymbosa</name>
    <dbReference type="NCBI Taxonomy" id="529605"/>
    <lineage>
        <taxon>Eukaryota</taxon>
        <taxon>Viridiplantae</taxon>
        <taxon>Streptophyta</taxon>
        <taxon>Embryophyta</taxon>
        <taxon>Tracheophyta</taxon>
        <taxon>Spermatophyta</taxon>
        <taxon>Magnoliopsida</taxon>
        <taxon>eudicotyledons</taxon>
        <taxon>Gunneridae</taxon>
        <taxon>Pentapetalae</taxon>
        <taxon>asterids</taxon>
        <taxon>lamiids</taxon>
        <taxon>Gentianales</taxon>
        <taxon>Rubiaceae</taxon>
        <taxon>Rubioideae</taxon>
        <taxon>Spermacoceae</taxon>
        <taxon>Hedyotis-Oldenlandia complex</taxon>
        <taxon>Oldenlandia</taxon>
    </lineage>
</organism>
<dbReference type="PROSITE" id="PS50088">
    <property type="entry name" value="ANK_REPEAT"/>
    <property type="match status" value="1"/>
</dbReference>
<dbReference type="InterPro" id="IPR036770">
    <property type="entry name" value="Ankyrin_rpt-contain_sf"/>
</dbReference>
<evidence type="ECO:0000256" key="4">
    <source>
        <dbReference type="SAM" id="Phobius"/>
    </source>
</evidence>
<dbReference type="SUPFAM" id="SSF48403">
    <property type="entry name" value="Ankyrin repeat"/>
    <property type="match status" value="1"/>
</dbReference>
<dbReference type="EMBL" id="OX459119">
    <property type="protein sequence ID" value="CAI9093761.1"/>
    <property type="molecule type" value="Genomic_DNA"/>
</dbReference>
<dbReference type="PANTHER" id="PTHR24186:SF37">
    <property type="entry name" value="PGG DOMAIN-CONTAINING PROTEIN"/>
    <property type="match status" value="1"/>
</dbReference>
<feature type="transmembrane region" description="Helical" evidence="4">
    <location>
        <begin position="210"/>
        <end position="229"/>
    </location>
</feature>
<sequence>MFGNVEFVRAVISISPDLCLAGDRFGRIPLHLAIIKGKSPVVQELVRAKPLAAREKIDGGGNSLHLCIKYNQLNTLKFLLEGVQDDDFINRKDDDGMTILHLAVCDNQIETIEYLVRNNAVQVNLKNANGSTPLDLSLGDGRNTRIPQILALAGAVRGIDIDLAMAEAENGLQEDFRRSAGQGSNDWLSKKKDAIMSDKKQLSQVIRTSVMIWCGVMLLLLIGNTLRLIRRCGGEMFAKPRRHRTYRAQQQMRGMVANSV</sequence>
<dbReference type="PANTHER" id="PTHR24186">
    <property type="entry name" value="PROTEIN PHOSPHATASE 1 REGULATORY SUBUNIT"/>
    <property type="match status" value="1"/>
</dbReference>
<dbReference type="Pfam" id="PF12796">
    <property type="entry name" value="Ank_2"/>
    <property type="match status" value="1"/>
</dbReference>
<dbReference type="Pfam" id="PF00023">
    <property type="entry name" value="Ank"/>
    <property type="match status" value="1"/>
</dbReference>
<accession>A0AAV1CDP7</accession>
<name>A0AAV1CDP7_OLDCO</name>
<evidence type="ECO:0000313" key="6">
    <source>
        <dbReference type="Proteomes" id="UP001161247"/>
    </source>
</evidence>
<keyword evidence="4" id="KW-1133">Transmembrane helix</keyword>
<dbReference type="PROSITE" id="PS50297">
    <property type="entry name" value="ANK_REP_REGION"/>
    <property type="match status" value="1"/>
</dbReference>
<proteinExistence type="predicted"/>
<dbReference type="SMART" id="SM00248">
    <property type="entry name" value="ANK"/>
    <property type="match status" value="3"/>
</dbReference>
<dbReference type="Proteomes" id="UP001161247">
    <property type="component" value="Chromosome 2"/>
</dbReference>
<evidence type="ECO:0000256" key="2">
    <source>
        <dbReference type="ARBA" id="ARBA00023043"/>
    </source>
</evidence>
<evidence type="ECO:0000256" key="1">
    <source>
        <dbReference type="ARBA" id="ARBA00022737"/>
    </source>
</evidence>